<evidence type="ECO:0000313" key="2">
    <source>
        <dbReference type="Proteomes" id="UP001501747"/>
    </source>
</evidence>
<sequence length="226" mass="25040">MEWNRQLVDQVDLAFNESTVCGLFFDESAAEARLLVEVLALPEVGPIDRDPRRVVVFSGVSSVEVILRADLPDALGPVQPLESMDALEAFFASLEQAEAMYGWSFVDVDDVGDDWNVTPSLGKRTGRQVAAHTFHWFTECGRPGSGDGRERYCLQGVINFDALRVERADSQLVPLETFVADARRWWDALERRDARLSAASQRDAQAGAARWRAWGGESVMVPGKAP</sequence>
<dbReference type="RefSeq" id="WP_344883426.1">
    <property type="nucleotide sequence ID" value="NZ_BAABAL010000019.1"/>
</dbReference>
<organism evidence="1 2">
    <name type="scientific">Allokutzneria multivorans</name>
    <dbReference type="NCBI Taxonomy" id="1142134"/>
    <lineage>
        <taxon>Bacteria</taxon>
        <taxon>Bacillati</taxon>
        <taxon>Actinomycetota</taxon>
        <taxon>Actinomycetes</taxon>
        <taxon>Pseudonocardiales</taxon>
        <taxon>Pseudonocardiaceae</taxon>
        <taxon>Allokutzneria</taxon>
    </lineage>
</organism>
<evidence type="ECO:0000313" key="1">
    <source>
        <dbReference type="EMBL" id="GAA4030840.1"/>
    </source>
</evidence>
<protein>
    <submittedName>
        <fullName evidence="1">Uncharacterized protein</fullName>
    </submittedName>
</protein>
<dbReference type="Proteomes" id="UP001501747">
    <property type="component" value="Unassembled WGS sequence"/>
</dbReference>
<name>A0ABP7TT31_9PSEU</name>
<reference evidence="2" key="1">
    <citation type="journal article" date="2019" name="Int. J. Syst. Evol. Microbiol.">
        <title>The Global Catalogue of Microorganisms (GCM) 10K type strain sequencing project: providing services to taxonomists for standard genome sequencing and annotation.</title>
        <authorList>
            <consortium name="The Broad Institute Genomics Platform"/>
            <consortium name="The Broad Institute Genome Sequencing Center for Infectious Disease"/>
            <person name="Wu L."/>
            <person name="Ma J."/>
        </authorList>
    </citation>
    <scope>NUCLEOTIDE SEQUENCE [LARGE SCALE GENOMIC DNA]</scope>
    <source>
        <strain evidence="2">JCM 17342</strain>
    </source>
</reference>
<comment type="caution">
    <text evidence="1">The sequence shown here is derived from an EMBL/GenBank/DDBJ whole genome shotgun (WGS) entry which is preliminary data.</text>
</comment>
<keyword evidence="2" id="KW-1185">Reference proteome</keyword>
<proteinExistence type="predicted"/>
<gene>
    <name evidence="1" type="ORF">GCM10022247_64920</name>
</gene>
<accession>A0ABP7TT31</accession>
<dbReference type="EMBL" id="BAABAL010000019">
    <property type="protein sequence ID" value="GAA4030840.1"/>
    <property type="molecule type" value="Genomic_DNA"/>
</dbReference>